<dbReference type="SMART" id="SM00220">
    <property type="entry name" value="S_TKc"/>
    <property type="match status" value="1"/>
</dbReference>
<feature type="compositionally biased region" description="Low complexity" evidence="1">
    <location>
        <begin position="63"/>
        <end position="104"/>
    </location>
</feature>
<evidence type="ECO:0000256" key="1">
    <source>
        <dbReference type="SAM" id="MobiDB-lite"/>
    </source>
</evidence>
<evidence type="ECO:0000313" key="3">
    <source>
        <dbReference type="EMBL" id="KAK5637814.1"/>
    </source>
</evidence>
<evidence type="ECO:0000313" key="4">
    <source>
        <dbReference type="Proteomes" id="UP001329430"/>
    </source>
</evidence>
<dbReference type="AlphaFoldDB" id="A0AAN7V5H4"/>
<dbReference type="Gene3D" id="1.10.510.10">
    <property type="entry name" value="Transferase(Phosphotransferase) domain 1"/>
    <property type="match status" value="1"/>
</dbReference>
<evidence type="ECO:0000259" key="2">
    <source>
        <dbReference type="PROSITE" id="PS50011"/>
    </source>
</evidence>
<proteinExistence type="predicted"/>
<comment type="caution">
    <text evidence="3">The sequence shown here is derived from an EMBL/GenBank/DDBJ whole genome shotgun (WGS) entry which is preliminary data.</text>
</comment>
<gene>
    <name evidence="3" type="ORF">RI129_000005</name>
</gene>
<dbReference type="GO" id="GO:0031434">
    <property type="term" value="F:mitogen-activated protein kinase kinase binding"/>
    <property type="evidence" value="ECO:0007669"/>
    <property type="project" value="TreeGrafter"/>
</dbReference>
<name>A0AAN7V5H4_9COLE</name>
<dbReference type="PROSITE" id="PS50011">
    <property type="entry name" value="PROTEIN_KINASE_DOM"/>
    <property type="match status" value="1"/>
</dbReference>
<organism evidence="3 4">
    <name type="scientific">Pyrocoelia pectoralis</name>
    <dbReference type="NCBI Taxonomy" id="417401"/>
    <lineage>
        <taxon>Eukaryota</taxon>
        <taxon>Metazoa</taxon>
        <taxon>Ecdysozoa</taxon>
        <taxon>Arthropoda</taxon>
        <taxon>Hexapoda</taxon>
        <taxon>Insecta</taxon>
        <taxon>Pterygota</taxon>
        <taxon>Neoptera</taxon>
        <taxon>Endopterygota</taxon>
        <taxon>Coleoptera</taxon>
        <taxon>Polyphaga</taxon>
        <taxon>Elateriformia</taxon>
        <taxon>Elateroidea</taxon>
        <taxon>Lampyridae</taxon>
        <taxon>Lampyrinae</taxon>
        <taxon>Pyrocoelia</taxon>
    </lineage>
</organism>
<keyword evidence="4" id="KW-1185">Reference proteome</keyword>
<dbReference type="PANTHER" id="PTHR22961:SF13">
    <property type="entry name" value="TRIBBLES"/>
    <property type="match status" value="1"/>
</dbReference>
<dbReference type="GO" id="GO:0005524">
    <property type="term" value="F:ATP binding"/>
    <property type="evidence" value="ECO:0007669"/>
    <property type="project" value="InterPro"/>
</dbReference>
<dbReference type="Gene3D" id="3.30.200.20">
    <property type="entry name" value="Phosphorylase Kinase, domain 1"/>
    <property type="match status" value="1"/>
</dbReference>
<dbReference type="InterPro" id="IPR000719">
    <property type="entry name" value="Prot_kinase_dom"/>
</dbReference>
<dbReference type="Pfam" id="PF00069">
    <property type="entry name" value="Pkinase"/>
    <property type="match status" value="1"/>
</dbReference>
<reference evidence="3 4" key="1">
    <citation type="journal article" date="2024" name="Insects">
        <title>An Improved Chromosome-Level Genome Assembly of the Firefly Pyrocoelia pectoralis.</title>
        <authorList>
            <person name="Fu X."/>
            <person name="Meyer-Rochow V.B."/>
            <person name="Ballantyne L."/>
            <person name="Zhu X."/>
        </authorList>
    </citation>
    <scope>NUCLEOTIDE SEQUENCE [LARGE SCALE GENOMIC DNA]</scope>
    <source>
        <strain evidence="3">XCY_ONT2</strain>
    </source>
</reference>
<dbReference type="GO" id="GO:0005634">
    <property type="term" value="C:nucleus"/>
    <property type="evidence" value="ECO:0007669"/>
    <property type="project" value="TreeGrafter"/>
</dbReference>
<dbReference type="GO" id="GO:0004672">
    <property type="term" value="F:protein kinase activity"/>
    <property type="evidence" value="ECO:0007669"/>
    <property type="project" value="InterPro"/>
</dbReference>
<dbReference type="Proteomes" id="UP001329430">
    <property type="component" value="Unassembled WGS sequence"/>
</dbReference>
<dbReference type="SUPFAM" id="SSF56112">
    <property type="entry name" value="Protein kinase-like (PK-like)"/>
    <property type="match status" value="1"/>
</dbReference>
<dbReference type="InterPro" id="IPR024104">
    <property type="entry name" value="Tribbles/Ser_Thr_kinase_40"/>
</dbReference>
<dbReference type="PANTHER" id="PTHR22961">
    <property type="entry name" value="SER/THR PROTEIN KINASE-TRB"/>
    <property type="match status" value="1"/>
</dbReference>
<feature type="region of interest" description="Disordered" evidence="1">
    <location>
        <begin position="1"/>
        <end position="109"/>
    </location>
</feature>
<feature type="domain" description="Protein kinase" evidence="2">
    <location>
        <begin position="43"/>
        <end position="341"/>
    </location>
</feature>
<feature type="compositionally biased region" description="Low complexity" evidence="1">
    <location>
        <begin position="1"/>
        <end position="41"/>
    </location>
</feature>
<protein>
    <recommendedName>
        <fullName evidence="2">Protein kinase domain-containing protein</fullName>
    </recommendedName>
</protein>
<sequence length="408" mass="46063">MQPASSQTTVISSSASSSSSSPVGCTSTNNNNVNIVNINNNTTYQSPPASPSSSHSVEESKNQQQANSQQQQQHVQNQQQQVQQQPPQQQTQQPQQQPSQQQTPLVSTASPVSSLPTIVLPYTFGRSYQLTSQIEASNLYLCVDTVSQQEFCCKVVNSSKYSKFLGPHMRMDGHEGINQIQKVIFEQHFTFVLFERSFGDLHSYTLFQQILQIVADCHHNGIVLRDLKLRKFIFANEEKTKLKLETLEGASIFEGDNDILTDKHGCPAYVSPEILYSNSYSGMAADCWSMGVILYTMLIRRGTYDIPETLSKQARCLIRNLIRLEPEHRLTANDALAHRWFQEKWNLNTKERIIQQHISNLHSFQHQQFLFQHSLSDLTLGPPPRAILTPSLIEGLLQLSDDQVVPTF</sequence>
<accession>A0AAN7V5H4</accession>
<dbReference type="EMBL" id="JAVRBK010000073">
    <property type="protein sequence ID" value="KAK5637814.1"/>
    <property type="molecule type" value="Genomic_DNA"/>
</dbReference>
<dbReference type="InterPro" id="IPR011009">
    <property type="entry name" value="Kinase-like_dom_sf"/>
</dbReference>
<dbReference type="GO" id="GO:0032436">
    <property type="term" value="P:positive regulation of proteasomal ubiquitin-dependent protein catabolic process"/>
    <property type="evidence" value="ECO:0007669"/>
    <property type="project" value="TreeGrafter"/>
</dbReference>